<protein>
    <submittedName>
        <fullName evidence="3">WASH complex subunit 2-like</fullName>
    </submittedName>
</protein>
<feature type="compositionally biased region" description="Low complexity" evidence="1">
    <location>
        <begin position="1433"/>
        <end position="1448"/>
    </location>
</feature>
<feature type="region of interest" description="Disordered" evidence="1">
    <location>
        <begin position="931"/>
        <end position="965"/>
    </location>
</feature>
<dbReference type="RefSeq" id="XP_018025465.2">
    <property type="nucleotide sequence ID" value="XM_018169976.2"/>
</dbReference>
<feature type="compositionally biased region" description="Low complexity" evidence="1">
    <location>
        <begin position="521"/>
        <end position="537"/>
    </location>
</feature>
<feature type="region of interest" description="Disordered" evidence="1">
    <location>
        <begin position="308"/>
        <end position="429"/>
    </location>
</feature>
<evidence type="ECO:0000313" key="3">
    <source>
        <dbReference type="RefSeq" id="XP_018025465.2"/>
    </source>
</evidence>
<evidence type="ECO:0000256" key="1">
    <source>
        <dbReference type="SAM" id="MobiDB-lite"/>
    </source>
</evidence>
<feature type="compositionally biased region" description="Polar residues" evidence="1">
    <location>
        <begin position="797"/>
        <end position="817"/>
    </location>
</feature>
<dbReference type="OrthoDB" id="751084at2759"/>
<organism evidence="2 3">
    <name type="scientific">Hyalella azteca</name>
    <name type="common">Amphipod</name>
    <dbReference type="NCBI Taxonomy" id="294128"/>
    <lineage>
        <taxon>Eukaryota</taxon>
        <taxon>Metazoa</taxon>
        <taxon>Ecdysozoa</taxon>
        <taxon>Arthropoda</taxon>
        <taxon>Crustacea</taxon>
        <taxon>Multicrustacea</taxon>
        <taxon>Malacostraca</taxon>
        <taxon>Eumalacostraca</taxon>
        <taxon>Peracarida</taxon>
        <taxon>Amphipoda</taxon>
        <taxon>Senticaudata</taxon>
        <taxon>Talitrida</taxon>
        <taxon>Talitroidea</taxon>
        <taxon>Hyalellidae</taxon>
        <taxon>Hyalella</taxon>
    </lineage>
</organism>
<feature type="compositionally biased region" description="Polar residues" evidence="1">
    <location>
        <begin position="582"/>
        <end position="593"/>
    </location>
</feature>
<feature type="region of interest" description="Disordered" evidence="1">
    <location>
        <begin position="1001"/>
        <end position="1146"/>
    </location>
</feature>
<feature type="region of interest" description="Disordered" evidence="1">
    <location>
        <begin position="442"/>
        <end position="817"/>
    </location>
</feature>
<feature type="compositionally biased region" description="Low complexity" evidence="1">
    <location>
        <begin position="308"/>
        <end position="323"/>
    </location>
</feature>
<feature type="compositionally biased region" description="Pro residues" evidence="1">
    <location>
        <begin position="1218"/>
        <end position="1259"/>
    </location>
</feature>
<feature type="compositionally biased region" description="Polar residues" evidence="1">
    <location>
        <begin position="245"/>
        <end position="256"/>
    </location>
</feature>
<dbReference type="GeneID" id="108681026"/>
<sequence length="1716" mass="178457">MAEGGHEKWWETLRDPSKLNELSETWSLAGDAATATLIHNISQMVIDRTDAVNKQLQKLDQNVHRLSTQVANTNTSFTLLSHSQFIENRTYREDETRSAVVPRIKDETAPKPNRGALCREALLMGLSAVDGQYEAHLLLDSDEDDAGPPVSPTALYTLAQPYANRPLPHVILSPAFLSDPHIGLRVSSSDDADEADVAASSSDVDEDIGDANVFAKQFTATSSNAVEASDTEEEIESTEPKLRDQQSLSNGFSRTSLIGPFAGHPPNPASSSSVPQNRGPPPPDSEEDEFFKPVSVATPAAIFGRAARNAAPAAAAAPRPVVASSSDSEDDGLFSVGRRRPPPLPRPLPPSSRASIPSPDGSSTSVENAVPTPPVPAPAPPPQTELFASDSEDGDLFGRPPPIIRDAREATNTPTSILTASGKKVPAGGVNIFNSAVTAAINEPKSPSRGPAGVTLPQARASVATSAQPTPANSSELQNPSKSNGLARSNQKSSEPQRPASSFVTPTVHQPSLLPSHTINAPSIPSSAAAQPTGLGLFDDDDEDDDLFGHPPGILSTASKHPNSDAPTASSEPVDSSRVPVMTQQRAAQQTAPKTFGGSLFSSDEDDPIASALTTQPRAPAAASAPQVTPAPPVTPAPEVKSETLPPDLSQAPPSRPGFPVTSTRTAAPDTSDDDDLFSTSVRAAGVQPQPVTVAQSSTHKIASSLVSVPEPHAPSKPARVTNLPPLKSPVIKSDSKKTGSIKERPKLNDEPNVMKSGGLFSSESDDDLFSAAVKPTVSSSALASPAPRQEIHSETKNVQSSETRVSNLHQSGPNSINVSEAVKEPINSEMPKPPATASPPVKEAPVIIIPAASNPAAAPATTLGMVCSSSDDEFLPNRSSLATPRNASVFAARSSDEEIFPSIPNVIGITGEGPALSNTHRNRVSVPQPEISFDSTQNDPAMSANLGSETPQRLPSSDGDDLFADVPSTALGRSGLSQITTLSNFTPSDDDDLFASVDRASSVKSPETPTSGLENATHEKDLRSSLSGEVVPAARQDVSSTSPAVSKQDVKPPFKIGDESLILPERSKEDTFHSTSTGINFQGSNKMLGTDQSDIRHDPSVTNRQEPIDGIKNHSEQTDELDASASSEDVSSSSSPQKKRPVGGVALFGGSELLARVNRRRQNLDAAEASSSTSSSPPQISELRPASSQPPGAEQHMPGLSSVRSSAGPVGSSNGPVSPPAVPVSPPAVPVSPPAVPVSPPAVPVSPPAVPVSPPAVPLSPSAAPVNPSAVPVNHMASTVRKRPPGAVSLFGNQDGGAELFAKLRKRQNKMSESEEESISPQVAASPSSEEEHSVPVSSARATKAGVASASPTKRFLASQGLFAATPRAGLQPAAESASSFDEPASIDALTSLNKERPRMNRKRPPSRRSRGPTSTSISSDSDQLFGNPSQAIASHAMSSEASSSQALEPNQVLEAKQRVFSTEGDHKDISNNNPNNSPPSTASDPATASSGGDSGVSSLKSEANSPKTSDGPDDRDSEATQNKPVLASSKEALFASSEDEDFTFHLPAPKVISSRTARLDESRAVPGLSGKGPAKESTTQPVVPSLNKQNSSLLSSSDSDDLFSGAQPKMHPAGSNVVHVLGNKEITPASVVNSTAAPLPPITLNKQPVTTHRTSLFADDDDDDLFSGGAPPPVSTTAALQDAAAPAAKSFPSPATAPSHEHKQPFSDPLSDLL</sequence>
<feature type="compositionally biased region" description="Polar residues" evidence="1">
    <location>
        <begin position="1074"/>
        <end position="1093"/>
    </location>
</feature>
<feature type="compositionally biased region" description="Polar residues" evidence="1">
    <location>
        <begin position="1498"/>
        <end position="1510"/>
    </location>
</feature>
<feature type="compositionally biased region" description="Polar residues" evidence="1">
    <location>
        <begin position="690"/>
        <end position="707"/>
    </location>
</feature>
<feature type="region of interest" description="Disordered" evidence="1">
    <location>
        <begin position="222"/>
        <end position="293"/>
    </location>
</feature>
<feature type="compositionally biased region" description="Pro residues" evidence="1">
    <location>
        <begin position="371"/>
        <end position="383"/>
    </location>
</feature>
<feature type="compositionally biased region" description="Low complexity" evidence="1">
    <location>
        <begin position="1124"/>
        <end position="1136"/>
    </location>
</feature>
<feature type="compositionally biased region" description="Low complexity" evidence="1">
    <location>
        <begin position="1472"/>
        <end position="1493"/>
    </location>
</feature>
<feature type="compositionally biased region" description="Polar residues" evidence="1">
    <location>
        <begin position="934"/>
        <end position="956"/>
    </location>
</feature>
<feature type="compositionally biased region" description="Basic and acidic residues" evidence="1">
    <location>
        <begin position="1107"/>
        <end position="1118"/>
    </location>
</feature>
<gene>
    <name evidence="3" type="primary">LOC108681026</name>
</gene>
<evidence type="ECO:0000313" key="2">
    <source>
        <dbReference type="Proteomes" id="UP000694843"/>
    </source>
</evidence>
<feature type="compositionally biased region" description="Polar residues" evidence="1">
    <location>
        <begin position="410"/>
        <end position="419"/>
    </location>
</feature>
<accession>A0A8B7PHJ6</accession>
<dbReference type="Proteomes" id="UP000694843">
    <property type="component" value="Unplaced"/>
</dbReference>
<feature type="compositionally biased region" description="Basic residues" evidence="1">
    <location>
        <begin position="1401"/>
        <end position="1412"/>
    </location>
</feature>
<feature type="region of interest" description="Disordered" evidence="1">
    <location>
        <begin position="1371"/>
        <end position="1616"/>
    </location>
</feature>
<feature type="compositionally biased region" description="Polar residues" evidence="1">
    <location>
        <begin position="1578"/>
        <end position="1592"/>
    </location>
</feature>
<keyword evidence="2" id="KW-1185">Reference proteome</keyword>
<feature type="compositionally biased region" description="Basic and acidic residues" evidence="1">
    <location>
        <begin position="1049"/>
        <end position="1059"/>
    </location>
</feature>
<proteinExistence type="predicted"/>
<reference evidence="3" key="1">
    <citation type="submission" date="2025-08" db="UniProtKB">
        <authorList>
            <consortium name="RefSeq"/>
        </authorList>
    </citation>
    <scope>IDENTIFICATION</scope>
    <source>
        <tissue evidence="3">Whole organism</tissue>
    </source>
</reference>
<feature type="compositionally biased region" description="Polar residues" evidence="1">
    <location>
        <begin position="556"/>
        <end position="574"/>
    </location>
</feature>
<dbReference type="KEGG" id="hazt:108681026"/>
<dbReference type="OMA" id="IHTIFYD"/>
<feature type="compositionally biased region" description="Basic and acidic residues" evidence="1">
    <location>
        <begin position="734"/>
        <end position="750"/>
    </location>
</feature>
<feature type="compositionally biased region" description="Low complexity" evidence="1">
    <location>
        <begin position="1413"/>
        <end position="1423"/>
    </location>
</feature>
<feature type="compositionally biased region" description="Polar residues" evidence="1">
    <location>
        <begin position="1003"/>
        <end position="1015"/>
    </location>
</feature>
<feature type="compositionally biased region" description="Low complexity" evidence="1">
    <location>
        <begin position="1206"/>
        <end position="1217"/>
    </location>
</feature>
<feature type="compositionally biased region" description="Polar residues" evidence="1">
    <location>
        <begin position="463"/>
        <end position="520"/>
    </location>
</feature>
<feature type="compositionally biased region" description="Low complexity" evidence="1">
    <location>
        <begin position="1680"/>
        <end position="1700"/>
    </location>
</feature>
<feature type="compositionally biased region" description="Low complexity" evidence="1">
    <location>
        <begin position="614"/>
        <end position="628"/>
    </location>
</feature>
<feature type="region of interest" description="Disordered" evidence="1">
    <location>
        <begin position="1658"/>
        <end position="1716"/>
    </location>
</feature>
<feature type="region of interest" description="Disordered" evidence="1">
    <location>
        <begin position="1160"/>
        <end position="1265"/>
    </location>
</feature>
<name>A0A8B7PHJ6_HYAAZ</name>
<feature type="region of interest" description="Disordered" evidence="1">
    <location>
        <begin position="1304"/>
        <end position="1353"/>
    </location>
</feature>